<dbReference type="InterPro" id="IPR007740">
    <property type="entry name" value="Ribosomal_mL49"/>
</dbReference>
<comment type="subcellular location">
    <subcellularLocation>
        <location evidence="1">Mitochondrion</location>
    </subcellularLocation>
</comment>
<comment type="similarity">
    <text evidence="2">Belongs to the mitochondrion-specific ribosomal protein mL49 family.</text>
</comment>
<dbReference type="Proteomes" id="UP000053201">
    <property type="component" value="Unassembled WGS sequence"/>
</dbReference>
<dbReference type="PANTHER" id="PTHR13477:SF0">
    <property type="entry name" value="LARGE RIBOSOMAL SUBUNIT PROTEIN ML49"/>
    <property type="match status" value="1"/>
</dbReference>
<dbReference type="OrthoDB" id="19439at2759"/>
<dbReference type="GO" id="GO:0003735">
    <property type="term" value="F:structural constituent of ribosome"/>
    <property type="evidence" value="ECO:0007669"/>
    <property type="project" value="InterPro"/>
</dbReference>
<evidence type="ECO:0000256" key="6">
    <source>
        <dbReference type="ARBA" id="ARBA00035191"/>
    </source>
</evidence>
<evidence type="ECO:0000313" key="7">
    <source>
        <dbReference type="EMBL" id="KND00436.1"/>
    </source>
</evidence>
<evidence type="ECO:0000256" key="5">
    <source>
        <dbReference type="ARBA" id="ARBA00023274"/>
    </source>
</evidence>
<dbReference type="Gene3D" id="3.30.780.10">
    <property type="entry name" value="SUI1-like domain"/>
    <property type="match status" value="1"/>
</dbReference>
<accession>A0A0L0HG16</accession>
<proteinExistence type="inferred from homology"/>
<evidence type="ECO:0000256" key="4">
    <source>
        <dbReference type="ARBA" id="ARBA00023128"/>
    </source>
</evidence>
<keyword evidence="4" id="KW-0496">Mitochondrion</keyword>
<dbReference type="GO" id="GO:0005762">
    <property type="term" value="C:mitochondrial large ribosomal subunit"/>
    <property type="evidence" value="ECO:0007669"/>
    <property type="project" value="TreeGrafter"/>
</dbReference>
<sequence length="162" mass="18478">MSLLQRTLQASARIPYQPSLRLPRLQNLSPSPCPALTNSRRYRGEILGSRPTPIKPKTILVGDPTATVKPDGTAIQTKESLPYLVKRTSKSGWLPVYREFKHGKTQTLTIIRRVDGNVKQLADDLRQFVPFDRIEIKELQRHVVLKGDYLFAVRDWLTARGF</sequence>
<dbReference type="OMA" id="ARIHINQ"/>
<dbReference type="InParanoid" id="A0A0L0HG16"/>
<name>A0A0L0HG16_SPIPD</name>
<evidence type="ECO:0000256" key="2">
    <source>
        <dbReference type="ARBA" id="ARBA00005677"/>
    </source>
</evidence>
<keyword evidence="3" id="KW-0689">Ribosomal protein</keyword>
<evidence type="ECO:0000256" key="3">
    <source>
        <dbReference type="ARBA" id="ARBA00022980"/>
    </source>
</evidence>
<dbReference type="FunCoup" id="A0A0L0HG16">
    <property type="interactions" value="45"/>
</dbReference>
<dbReference type="PANTHER" id="PTHR13477">
    <property type="entry name" value="MITOCHONDRIAL 39S RIBOSOMAL PROTEIN L49"/>
    <property type="match status" value="1"/>
</dbReference>
<protein>
    <recommendedName>
        <fullName evidence="6">Large ribosomal subunit protein mL49</fullName>
    </recommendedName>
</protein>
<dbReference type="EMBL" id="KQ257456">
    <property type="protein sequence ID" value="KND00436.1"/>
    <property type="molecule type" value="Genomic_DNA"/>
</dbReference>
<reference evidence="7 8" key="1">
    <citation type="submission" date="2009-08" db="EMBL/GenBank/DDBJ databases">
        <title>The Genome Sequence of Spizellomyces punctatus strain DAOM BR117.</title>
        <authorList>
            <consortium name="The Broad Institute Genome Sequencing Platform"/>
            <person name="Russ C."/>
            <person name="Cuomo C."/>
            <person name="Shea T."/>
            <person name="Young S.K."/>
            <person name="Zeng Q."/>
            <person name="Koehrsen M."/>
            <person name="Haas B."/>
            <person name="Borodovsky M."/>
            <person name="Guigo R."/>
            <person name="Alvarado L."/>
            <person name="Berlin A."/>
            <person name="Bochicchio J."/>
            <person name="Borenstein D."/>
            <person name="Chapman S."/>
            <person name="Chen Z."/>
            <person name="Engels R."/>
            <person name="Freedman E."/>
            <person name="Gellesch M."/>
            <person name="Goldberg J."/>
            <person name="Griggs A."/>
            <person name="Gujja S."/>
            <person name="Heiman D."/>
            <person name="Hepburn T."/>
            <person name="Howarth C."/>
            <person name="Jen D."/>
            <person name="Larson L."/>
            <person name="Lewis B."/>
            <person name="Mehta T."/>
            <person name="Park D."/>
            <person name="Pearson M."/>
            <person name="Roberts A."/>
            <person name="Saif S."/>
            <person name="Shenoy N."/>
            <person name="Sisk P."/>
            <person name="Stolte C."/>
            <person name="Sykes S."/>
            <person name="Thomson T."/>
            <person name="Walk T."/>
            <person name="White J."/>
            <person name="Yandava C."/>
            <person name="Burger G."/>
            <person name="Gray M.W."/>
            <person name="Holland P.W.H."/>
            <person name="King N."/>
            <person name="Lang F.B.F."/>
            <person name="Roger A.J."/>
            <person name="Ruiz-Trillo I."/>
            <person name="Lander E."/>
            <person name="Nusbaum C."/>
        </authorList>
    </citation>
    <scope>NUCLEOTIDE SEQUENCE [LARGE SCALE GENOMIC DNA]</scope>
    <source>
        <strain evidence="7 8">DAOM BR117</strain>
    </source>
</reference>
<dbReference type="RefSeq" id="XP_016608475.1">
    <property type="nucleotide sequence ID" value="XM_016752988.1"/>
</dbReference>
<dbReference type="GO" id="GO:0006412">
    <property type="term" value="P:translation"/>
    <property type="evidence" value="ECO:0007669"/>
    <property type="project" value="InterPro"/>
</dbReference>
<dbReference type="GeneID" id="27688186"/>
<dbReference type="Pfam" id="PF05046">
    <property type="entry name" value="Img2"/>
    <property type="match status" value="1"/>
</dbReference>
<dbReference type="STRING" id="645134.A0A0L0HG16"/>
<evidence type="ECO:0000313" key="8">
    <source>
        <dbReference type="Proteomes" id="UP000053201"/>
    </source>
</evidence>
<keyword evidence="5" id="KW-0687">Ribonucleoprotein</keyword>
<organism evidence="7 8">
    <name type="scientific">Spizellomyces punctatus (strain DAOM BR117)</name>
    <dbReference type="NCBI Taxonomy" id="645134"/>
    <lineage>
        <taxon>Eukaryota</taxon>
        <taxon>Fungi</taxon>
        <taxon>Fungi incertae sedis</taxon>
        <taxon>Chytridiomycota</taxon>
        <taxon>Chytridiomycota incertae sedis</taxon>
        <taxon>Chytridiomycetes</taxon>
        <taxon>Spizellomycetales</taxon>
        <taxon>Spizellomycetaceae</taxon>
        <taxon>Spizellomyces</taxon>
    </lineage>
</organism>
<dbReference type="AlphaFoldDB" id="A0A0L0HG16"/>
<keyword evidence="8" id="KW-1185">Reference proteome</keyword>
<dbReference type="VEuPathDB" id="FungiDB:SPPG_04755"/>
<evidence type="ECO:0000256" key="1">
    <source>
        <dbReference type="ARBA" id="ARBA00004173"/>
    </source>
</evidence>
<gene>
    <name evidence="7" type="ORF">SPPG_04755</name>
</gene>